<name>I0YL74_COCSC</name>
<keyword evidence="7" id="KW-0408">Iron</keyword>
<organism evidence="11 12">
    <name type="scientific">Coccomyxa subellipsoidea (strain C-169)</name>
    <name type="common">Green microalga</name>
    <dbReference type="NCBI Taxonomy" id="574566"/>
    <lineage>
        <taxon>Eukaryota</taxon>
        <taxon>Viridiplantae</taxon>
        <taxon>Chlorophyta</taxon>
        <taxon>core chlorophytes</taxon>
        <taxon>Trebouxiophyceae</taxon>
        <taxon>Trebouxiophyceae incertae sedis</taxon>
        <taxon>Coccomyxaceae</taxon>
        <taxon>Coccomyxa</taxon>
        <taxon>Coccomyxa subellipsoidea</taxon>
    </lineage>
</organism>
<feature type="domain" description="DNA primase large subunit C-terminal" evidence="10">
    <location>
        <begin position="264"/>
        <end position="430"/>
    </location>
</feature>
<dbReference type="GeneID" id="17037073"/>
<dbReference type="InterPro" id="IPR007238">
    <property type="entry name" value="DNA_primase_lsu_euk/arc"/>
</dbReference>
<dbReference type="EMBL" id="AGSI01000020">
    <property type="protein sequence ID" value="EIE19143.1"/>
    <property type="molecule type" value="Genomic_DNA"/>
</dbReference>
<comment type="similarity">
    <text evidence="2">Belongs to the eukaryotic-type primase large subunit family.</text>
</comment>
<dbReference type="GO" id="GO:0005658">
    <property type="term" value="C:alpha DNA polymerase:primase complex"/>
    <property type="evidence" value="ECO:0007669"/>
    <property type="project" value="UniProtKB-ARBA"/>
</dbReference>
<keyword evidence="5" id="KW-0235">DNA replication</keyword>
<keyword evidence="9" id="KW-0238">DNA-binding</keyword>
<dbReference type="KEGG" id="csl:COCSUDRAFT_59627"/>
<dbReference type="GO" id="GO:0046872">
    <property type="term" value="F:metal ion binding"/>
    <property type="evidence" value="ECO:0007669"/>
    <property type="project" value="UniProtKB-KW"/>
</dbReference>
<evidence type="ECO:0000256" key="5">
    <source>
        <dbReference type="ARBA" id="ARBA00022705"/>
    </source>
</evidence>
<comment type="cofactor">
    <cofactor evidence="1">
        <name>[4Fe-4S] cluster</name>
        <dbReference type="ChEBI" id="CHEBI:49883"/>
    </cofactor>
</comment>
<gene>
    <name evidence="11" type="ORF">COCSUDRAFT_59627</name>
</gene>
<dbReference type="GO" id="GO:0006270">
    <property type="term" value="P:DNA replication initiation"/>
    <property type="evidence" value="ECO:0007669"/>
    <property type="project" value="TreeGrafter"/>
</dbReference>
<dbReference type="GO" id="GO:0003677">
    <property type="term" value="F:DNA binding"/>
    <property type="evidence" value="ECO:0007669"/>
    <property type="project" value="UniProtKB-KW"/>
</dbReference>
<sequence length="478" mass="53615">MSAWLERQQARTIKPAADVPAEDVTHQRISLYKDSPSGEVCIEEFERFAIDRLRVLKGIEDAKTKGFKGDQLQGLVIQLAEKHLKCATAEETRWKDAVSHFVLRLAYCRTEDLRRWFLQHECELFRCRFKNEMPTSQVEFMRRHSFAYEALAGEEYQGLKADLVKVPFEQVPDLVASRRVLLRGGAAYVSRHEVASLVVGHFRAGLSHSLALTARRWAASIADEEAERLTPVVLSLSERYLGPDYGDGEKGPQEVVTAAQLPALAKQSFPLCMQNMHSRLHADSHLKHFGRLELGLFLKGIGLPLEEAMKFWRAEFAPKVQGEKFDKEYAYNVRYNYAKEGKRTDYTPYSCKKIISIPVPKNEAFGCPYKTLSPADLAEQLRAMRLPQRSVEEVVAKARAGHFQLACMAEFEGRHSCICDEGINHPNQYYDESRKVLVEQQKPAEPATPAAGAAAVPGATQPKAAIGTPGIKITVAAT</sequence>
<dbReference type="GO" id="GO:0006269">
    <property type="term" value="P:DNA replication, synthesis of primer"/>
    <property type="evidence" value="ECO:0007669"/>
    <property type="project" value="UniProtKB-KW"/>
</dbReference>
<dbReference type="Proteomes" id="UP000007264">
    <property type="component" value="Unassembled WGS sequence"/>
</dbReference>
<dbReference type="Pfam" id="PF26466">
    <property type="entry name" value="DNA_primase_lrg_N"/>
    <property type="match status" value="1"/>
</dbReference>
<evidence type="ECO:0000313" key="11">
    <source>
        <dbReference type="EMBL" id="EIE19143.1"/>
    </source>
</evidence>
<evidence type="ECO:0000256" key="4">
    <source>
        <dbReference type="ARBA" id="ARBA00022515"/>
    </source>
</evidence>
<evidence type="ECO:0000256" key="3">
    <source>
        <dbReference type="ARBA" id="ARBA00022485"/>
    </source>
</evidence>
<dbReference type="Gene3D" id="1.20.930.80">
    <property type="match status" value="1"/>
</dbReference>
<dbReference type="eggNOG" id="KOG2267">
    <property type="taxonomic scope" value="Eukaryota"/>
</dbReference>
<dbReference type="GO" id="GO:0051539">
    <property type="term" value="F:4 iron, 4 sulfur cluster binding"/>
    <property type="evidence" value="ECO:0007669"/>
    <property type="project" value="UniProtKB-KW"/>
</dbReference>
<evidence type="ECO:0000256" key="7">
    <source>
        <dbReference type="ARBA" id="ARBA00023004"/>
    </source>
</evidence>
<dbReference type="CDD" id="cd07322">
    <property type="entry name" value="PriL_PriS_Eukaryotic"/>
    <property type="match status" value="1"/>
</dbReference>
<proteinExistence type="inferred from homology"/>
<keyword evidence="3" id="KW-0004">4Fe-4S</keyword>
<dbReference type="OrthoDB" id="421393at2759"/>
<dbReference type="PANTHER" id="PTHR10537">
    <property type="entry name" value="DNA PRIMASE LARGE SUBUNIT"/>
    <property type="match status" value="1"/>
</dbReference>
<evidence type="ECO:0000256" key="6">
    <source>
        <dbReference type="ARBA" id="ARBA00022723"/>
    </source>
</evidence>
<evidence type="ECO:0000313" key="12">
    <source>
        <dbReference type="Proteomes" id="UP000007264"/>
    </source>
</evidence>
<evidence type="ECO:0000256" key="9">
    <source>
        <dbReference type="ARBA" id="ARBA00023125"/>
    </source>
</evidence>
<evidence type="ECO:0000256" key="8">
    <source>
        <dbReference type="ARBA" id="ARBA00023014"/>
    </source>
</evidence>
<evidence type="ECO:0000259" key="10">
    <source>
        <dbReference type="Pfam" id="PF04104"/>
    </source>
</evidence>
<accession>I0YL74</accession>
<comment type="caution">
    <text evidence="11">The sequence shown here is derived from an EMBL/GenBank/DDBJ whole genome shotgun (WGS) entry which is preliminary data.</text>
</comment>
<reference evidence="11 12" key="1">
    <citation type="journal article" date="2012" name="Genome Biol.">
        <title>The genome of the polar eukaryotic microalga coccomyxa subellipsoidea reveals traits of cold adaptation.</title>
        <authorList>
            <person name="Blanc G."/>
            <person name="Agarkova I."/>
            <person name="Grimwood J."/>
            <person name="Kuo A."/>
            <person name="Brueggeman A."/>
            <person name="Dunigan D."/>
            <person name="Gurnon J."/>
            <person name="Ladunga I."/>
            <person name="Lindquist E."/>
            <person name="Lucas S."/>
            <person name="Pangilinan J."/>
            <person name="Proschold T."/>
            <person name="Salamov A."/>
            <person name="Schmutz J."/>
            <person name="Weeks D."/>
            <person name="Yamada T."/>
            <person name="Claverie J.M."/>
            <person name="Grigoriev I."/>
            <person name="Van Etten J."/>
            <person name="Lomsadze A."/>
            <person name="Borodovsky M."/>
        </authorList>
    </citation>
    <scope>NUCLEOTIDE SEQUENCE [LARGE SCALE GENOMIC DNA]</scope>
    <source>
        <strain evidence="11 12">C-169</strain>
    </source>
</reference>
<dbReference type="PANTHER" id="PTHR10537:SF3">
    <property type="entry name" value="DNA PRIMASE LARGE SUBUNIT"/>
    <property type="match status" value="1"/>
</dbReference>
<protein>
    <recommendedName>
        <fullName evidence="10">DNA primase large subunit C-terminal domain-containing protein</fullName>
    </recommendedName>
</protein>
<dbReference type="RefSeq" id="XP_005643687.1">
    <property type="nucleotide sequence ID" value="XM_005643630.1"/>
</dbReference>
<dbReference type="InterPro" id="IPR058560">
    <property type="entry name" value="DNA_primase_C"/>
</dbReference>
<dbReference type="Pfam" id="PF04104">
    <property type="entry name" value="DNA_primase_lrg"/>
    <property type="match status" value="1"/>
</dbReference>
<keyword evidence="12" id="KW-1185">Reference proteome</keyword>
<dbReference type="STRING" id="574566.I0YL74"/>
<keyword evidence="8" id="KW-0411">Iron-sulfur</keyword>
<evidence type="ECO:0000256" key="1">
    <source>
        <dbReference type="ARBA" id="ARBA00001966"/>
    </source>
</evidence>
<dbReference type="AlphaFoldDB" id="I0YL74"/>
<evidence type="ECO:0000256" key="2">
    <source>
        <dbReference type="ARBA" id="ARBA00010564"/>
    </source>
</evidence>
<keyword evidence="6" id="KW-0479">Metal-binding</keyword>
<keyword evidence="4" id="KW-0639">Primosome</keyword>
<dbReference type="InterPro" id="IPR016558">
    <property type="entry name" value="DNA_primase_lsu_euk"/>
</dbReference>